<dbReference type="AlphaFoldDB" id="A0AA45C6Q7"/>
<sequence>MGGIIIKIKIYSCLIILITIIMSSCVPFKDQVFIKFNIKLEDSTQKDLYEIYDWDKMKVEIISKDGVSSNYTMQKENPTNLRILLTPGNYTIKVEGLNYNGTKKRFKGIKKDVFINNGENKINLNVKQNLANISIDNEFNLTLNATIINKEEKIPVKDLDSIEIYPEDDIKIQYSNNLKTFRTMPDETTNILFTNAENSNEEIIIYQNIIKKPKINLIPNDATKKTITVKWTPEEKTSYKIYKTSDNKNKMFKEPTLKEESSGKYIIDETGKSGSMTYFIFPIKNNEYGPYEKLTVNLNNLPPIPKNSFFSPNGTTDESTKTINFSWKFEDPENDELNYTLYINGTGEPLEINVDSDTNYTLENHDILKPETTYTWYIEASDENNKVKSETYKFKTGK</sequence>
<name>A0AA45C6Q7_9BACT</name>
<dbReference type="SUPFAM" id="SSF49265">
    <property type="entry name" value="Fibronectin type III"/>
    <property type="match status" value="1"/>
</dbReference>
<evidence type="ECO:0000313" key="2">
    <source>
        <dbReference type="Proteomes" id="UP000245921"/>
    </source>
</evidence>
<dbReference type="InterPro" id="IPR036116">
    <property type="entry name" value="FN3_sf"/>
</dbReference>
<gene>
    <name evidence="1" type="ORF">C7380_1083</name>
</gene>
<dbReference type="EMBL" id="QGGI01000008">
    <property type="protein sequence ID" value="PWJ93174.1"/>
    <property type="molecule type" value="Genomic_DNA"/>
</dbReference>
<comment type="caution">
    <text evidence="1">The sequence shown here is derived from an EMBL/GenBank/DDBJ whole genome shotgun (WGS) entry which is preliminary data.</text>
</comment>
<dbReference type="RefSeq" id="WP_109604706.1">
    <property type="nucleotide sequence ID" value="NZ_QGGI01000008.1"/>
</dbReference>
<dbReference type="Proteomes" id="UP000245921">
    <property type="component" value="Unassembled WGS sequence"/>
</dbReference>
<organism evidence="1 2">
    <name type="scientific">Oceanotoga teriensis</name>
    <dbReference type="NCBI Taxonomy" id="515440"/>
    <lineage>
        <taxon>Bacteria</taxon>
        <taxon>Thermotogati</taxon>
        <taxon>Thermotogota</taxon>
        <taxon>Thermotogae</taxon>
        <taxon>Petrotogales</taxon>
        <taxon>Petrotogaceae</taxon>
        <taxon>Oceanotoga</taxon>
    </lineage>
</organism>
<evidence type="ECO:0008006" key="3">
    <source>
        <dbReference type="Google" id="ProtNLM"/>
    </source>
</evidence>
<dbReference type="PROSITE" id="PS51257">
    <property type="entry name" value="PROKAR_LIPOPROTEIN"/>
    <property type="match status" value="1"/>
</dbReference>
<protein>
    <recommendedName>
        <fullName evidence="3">Fibronectin type-III domain-containing protein</fullName>
    </recommendedName>
</protein>
<accession>A0AA45C6Q7</accession>
<keyword evidence="2" id="KW-1185">Reference proteome</keyword>
<dbReference type="Gene3D" id="2.60.40.10">
    <property type="entry name" value="Immunoglobulins"/>
    <property type="match status" value="1"/>
</dbReference>
<evidence type="ECO:0000313" key="1">
    <source>
        <dbReference type="EMBL" id="PWJ93174.1"/>
    </source>
</evidence>
<dbReference type="InterPro" id="IPR013783">
    <property type="entry name" value="Ig-like_fold"/>
</dbReference>
<reference evidence="1 2" key="1">
    <citation type="submission" date="2018-05" db="EMBL/GenBank/DDBJ databases">
        <title>Genomic Encyclopedia of Type Strains, Phase IV (KMG-IV): sequencing the most valuable type-strain genomes for metagenomic binning, comparative biology and taxonomic classification.</title>
        <authorList>
            <person name="Goeker M."/>
        </authorList>
    </citation>
    <scope>NUCLEOTIDE SEQUENCE [LARGE SCALE GENOMIC DNA]</scope>
    <source>
        <strain evidence="1 2">DSM 24906</strain>
    </source>
</reference>
<proteinExistence type="predicted"/>